<dbReference type="OrthoDB" id="6163056at2759"/>
<name>A0A8S3ZW74_9EUPU</name>
<dbReference type="PROSITE" id="PS50011">
    <property type="entry name" value="PROTEIN_KINASE_DOM"/>
    <property type="match status" value="1"/>
</dbReference>
<comment type="caution">
    <text evidence="2">The sequence shown here is derived from an EMBL/GenBank/DDBJ whole genome shotgun (WGS) entry which is preliminary data.</text>
</comment>
<dbReference type="GO" id="GO:0004672">
    <property type="term" value="F:protein kinase activity"/>
    <property type="evidence" value="ECO:0007669"/>
    <property type="project" value="InterPro"/>
</dbReference>
<evidence type="ECO:0000313" key="2">
    <source>
        <dbReference type="EMBL" id="CAG5133739.1"/>
    </source>
</evidence>
<evidence type="ECO:0000313" key="3">
    <source>
        <dbReference type="Proteomes" id="UP000678393"/>
    </source>
</evidence>
<keyword evidence="3" id="KW-1185">Reference proteome</keyword>
<dbReference type="Gene3D" id="1.10.510.10">
    <property type="entry name" value="Transferase(Phosphotransferase) domain 1"/>
    <property type="match status" value="1"/>
</dbReference>
<dbReference type="SUPFAM" id="SSF56112">
    <property type="entry name" value="Protein kinase-like (PK-like)"/>
    <property type="match status" value="1"/>
</dbReference>
<dbReference type="AlphaFoldDB" id="A0A8S3ZW74"/>
<organism evidence="2 3">
    <name type="scientific">Candidula unifasciata</name>
    <dbReference type="NCBI Taxonomy" id="100452"/>
    <lineage>
        <taxon>Eukaryota</taxon>
        <taxon>Metazoa</taxon>
        <taxon>Spiralia</taxon>
        <taxon>Lophotrochozoa</taxon>
        <taxon>Mollusca</taxon>
        <taxon>Gastropoda</taxon>
        <taxon>Heterobranchia</taxon>
        <taxon>Euthyneura</taxon>
        <taxon>Panpulmonata</taxon>
        <taxon>Eupulmonata</taxon>
        <taxon>Stylommatophora</taxon>
        <taxon>Helicina</taxon>
        <taxon>Helicoidea</taxon>
        <taxon>Geomitridae</taxon>
        <taxon>Candidula</taxon>
    </lineage>
</organism>
<proteinExistence type="predicted"/>
<dbReference type="InterPro" id="IPR000719">
    <property type="entry name" value="Prot_kinase_dom"/>
</dbReference>
<dbReference type="InterPro" id="IPR001245">
    <property type="entry name" value="Ser-Thr/Tyr_kinase_cat_dom"/>
</dbReference>
<feature type="non-terminal residue" evidence="2">
    <location>
        <position position="145"/>
    </location>
</feature>
<sequence length="145" mass="15980">GPGKLRLKASWAAGKDVWKRGLLKVYGPGHIKAWAQEIVVLGLLRKSRSASVLNCLWTSNVNPYHETMTLISGDIVTSDSRLTCLELTSAGTLQELLKVMEIPLPETCQRSIMHDVAEGLSYLHEQNVLHRNLTSAAVYLKGSVQ</sequence>
<reference evidence="2" key="1">
    <citation type="submission" date="2021-04" db="EMBL/GenBank/DDBJ databases">
        <authorList>
            <consortium name="Molecular Ecology Group"/>
        </authorList>
    </citation>
    <scope>NUCLEOTIDE SEQUENCE</scope>
</reference>
<feature type="non-terminal residue" evidence="2">
    <location>
        <position position="1"/>
    </location>
</feature>
<dbReference type="GO" id="GO:0005524">
    <property type="term" value="F:ATP binding"/>
    <property type="evidence" value="ECO:0007669"/>
    <property type="project" value="InterPro"/>
</dbReference>
<dbReference type="Pfam" id="PF07714">
    <property type="entry name" value="PK_Tyr_Ser-Thr"/>
    <property type="match status" value="1"/>
</dbReference>
<dbReference type="Proteomes" id="UP000678393">
    <property type="component" value="Unassembled WGS sequence"/>
</dbReference>
<gene>
    <name evidence="2" type="ORF">CUNI_LOCUS19297</name>
</gene>
<feature type="domain" description="Protein kinase" evidence="1">
    <location>
        <begin position="1"/>
        <end position="145"/>
    </location>
</feature>
<accession>A0A8S3ZW74</accession>
<protein>
    <recommendedName>
        <fullName evidence="1">Protein kinase domain-containing protein</fullName>
    </recommendedName>
</protein>
<evidence type="ECO:0000259" key="1">
    <source>
        <dbReference type="PROSITE" id="PS50011"/>
    </source>
</evidence>
<dbReference type="InterPro" id="IPR011009">
    <property type="entry name" value="Kinase-like_dom_sf"/>
</dbReference>
<dbReference type="EMBL" id="CAJHNH020006445">
    <property type="protein sequence ID" value="CAG5133739.1"/>
    <property type="molecule type" value="Genomic_DNA"/>
</dbReference>